<gene>
    <name evidence="1" type="ORF">NYPRO_LOCUS9819</name>
</gene>
<name>A0A811YL19_NYCPR</name>
<accession>A0A811YL19</accession>
<proteinExistence type="predicted"/>
<evidence type="ECO:0000313" key="2">
    <source>
        <dbReference type="Proteomes" id="UP000645828"/>
    </source>
</evidence>
<reference evidence="1" key="1">
    <citation type="submission" date="2020-12" db="EMBL/GenBank/DDBJ databases">
        <authorList>
            <consortium name="Molecular Ecology Group"/>
        </authorList>
    </citation>
    <scope>NUCLEOTIDE SEQUENCE</scope>
    <source>
        <strain evidence="1">TBG_1078</strain>
    </source>
</reference>
<protein>
    <submittedName>
        <fullName evidence="1">(raccoon dog) hypothetical protein</fullName>
    </submittedName>
</protein>
<dbReference type="AlphaFoldDB" id="A0A811YL19"/>
<evidence type="ECO:0000313" key="1">
    <source>
        <dbReference type="EMBL" id="CAD7677023.1"/>
    </source>
</evidence>
<dbReference type="EMBL" id="CAJHUB010000678">
    <property type="protein sequence ID" value="CAD7677023.1"/>
    <property type="molecule type" value="Genomic_DNA"/>
</dbReference>
<organism evidence="1 2">
    <name type="scientific">Nyctereutes procyonoides</name>
    <name type="common">Raccoon dog</name>
    <name type="synonym">Canis procyonoides</name>
    <dbReference type="NCBI Taxonomy" id="34880"/>
    <lineage>
        <taxon>Eukaryota</taxon>
        <taxon>Metazoa</taxon>
        <taxon>Chordata</taxon>
        <taxon>Craniata</taxon>
        <taxon>Vertebrata</taxon>
        <taxon>Euteleostomi</taxon>
        <taxon>Mammalia</taxon>
        <taxon>Eutheria</taxon>
        <taxon>Laurasiatheria</taxon>
        <taxon>Carnivora</taxon>
        <taxon>Caniformia</taxon>
        <taxon>Canidae</taxon>
        <taxon>Nyctereutes</taxon>
    </lineage>
</organism>
<dbReference type="Proteomes" id="UP000645828">
    <property type="component" value="Unassembled WGS sequence"/>
</dbReference>
<sequence length="30" mass="3077">MVAVSLGLWPLSLHNACHGPGSGANSCQRI</sequence>
<comment type="caution">
    <text evidence="1">The sequence shown here is derived from an EMBL/GenBank/DDBJ whole genome shotgun (WGS) entry which is preliminary data.</text>
</comment>
<keyword evidence="2" id="KW-1185">Reference proteome</keyword>